<dbReference type="PANTHER" id="PTHR11439">
    <property type="entry name" value="GAG-POL-RELATED RETROTRANSPOSON"/>
    <property type="match status" value="1"/>
</dbReference>
<feature type="domain" description="Reverse transcriptase Ty1/copia-type" evidence="2">
    <location>
        <begin position="12"/>
        <end position="137"/>
    </location>
</feature>
<evidence type="ECO:0000256" key="1">
    <source>
        <dbReference type="SAM" id="MobiDB-lite"/>
    </source>
</evidence>
<accession>A0AAD4YJS3</accession>
<evidence type="ECO:0000259" key="2">
    <source>
        <dbReference type="Pfam" id="PF07727"/>
    </source>
</evidence>
<keyword evidence="4" id="KW-1185">Reference proteome</keyword>
<dbReference type="CDD" id="cd09272">
    <property type="entry name" value="RNase_HI_RT_Ty1"/>
    <property type="match status" value="1"/>
</dbReference>
<dbReference type="PANTHER" id="PTHR11439:SF467">
    <property type="entry name" value="INTEGRASE CATALYTIC DOMAIN-CONTAINING PROTEIN"/>
    <property type="match status" value="1"/>
</dbReference>
<evidence type="ECO:0000313" key="4">
    <source>
        <dbReference type="Proteomes" id="UP001054821"/>
    </source>
</evidence>
<evidence type="ECO:0000313" key="3">
    <source>
        <dbReference type="EMBL" id="KAI5311620.1"/>
    </source>
</evidence>
<feature type="region of interest" description="Disordered" evidence="1">
    <location>
        <begin position="182"/>
        <end position="205"/>
    </location>
</feature>
<dbReference type="Proteomes" id="UP001054821">
    <property type="component" value="Chromosome 8"/>
</dbReference>
<organism evidence="3 4">
    <name type="scientific">Prunus dulcis</name>
    <name type="common">Almond</name>
    <name type="synonym">Amygdalus dulcis</name>
    <dbReference type="NCBI Taxonomy" id="3755"/>
    <lineage>
        <taxon>Eukaryota</taxon>
        <taxon>Viridiplantae</taxon>
        <taxon>Streptophyta</taxon>
        <taxon>Embryophyta</taxon>
        <taxon>Tracheophyta</taxon>
        <taxon>Spermatophyta</taxon>
        <taxon>Magnoliopsida</taxon>
        <taxon>eudicotyledons</taxon>
        <taxon>Gunneridae</taxon>
        <taxon>Pentapetalae</taxon>
        <taxon>rosids</taxon>
        <taxon>fabids</taxon>
        <taxon>Rosales</taxon>
        <taxon>Rosaceae</taxon>
        <taxon>Amygdaloideae</taxon>
        <taxon>Amygdaleae</taxon>
        <taxon>Prunus</taxon>
    </lineage>
</organism>
<dbReference type="EMBL" id="JAJFAZ020000008">
    <property type="protein sequence ID" value="KAI5311620.1"/>
    <property type="molecule type" value="Genomic_DNA"/>
</dbReference>
<dbReference type="AlphaFoldDB" id="A0AAD4YJS3"/>
<dbReference type="SUPFAM" id="SSF56672">
    <property type="entry name" value="DNA/RNA polymerases"/>
    <property type="match status" value="1"/>
</dbReference>
<feature type="compositionally biased region" description="Basic and acidic residues" evidence="1">
    <location>
        <begin position="185"/>
        <end position="205"/>
    </location>
</feature>
<name>A0AAD4YJS3_PRUDU</name>
<dbReference type="Pfam" id="PF07727">
    <property type="entry name" value="RVT_2"/>
    <property type="match status" value="1"/>
</dbReference>
<gene>
    <name evidence="3" type="ORF">L3X38_040793</name>
</gene>
<sequence length="381" mass="43319">MESELDSMSKNGIWKLVKLPQICIPIGCKWVYKTKKNPQGKIDRYKARLVAKGYTQQEGVDYNETFSPVSTKDSFRVIMALVAHFDLHLHQMDVKTTFLNGNLDEEIYMKQSDGFVLKGEEDLVCKLHKSIYGLKTSIKAVFNGTEIRRDRERKLLGLSQKGYVERILKRFNMENCTGCDVPMSKGDKLSSDQSPKTEQEKNGMRDKPYESLVGSLMYAQVCTRPDLAFYISVLGRFQSNSGQAHWVAGGAVAWKTVKQQYVSTSTMQAEFLAIYEATSMTMWLKNFMSMLKVVDSVQRPIQLWNDNSAAVFFAKGNKRSSRMRHLQLKFLSAKEKIRDGQTALSHIGTDLMIVDPLNKALPNHVFHRHVNSMGLLVSFDA</sequence>
<protein>
    <recommendedName>
        <fullName evidence="2">Reverse transcriptase Ty1/copia-type domain-containing protein</fullName>
    </recommendedName>
</protein>
<reference evidence="3 4" key="1">
    <citation type="journal article" date="2022" name="G3 (Bethesda)">
        <title>Whole-genome sequence and methylome profiling of the almond [Prunus dulcis (Mill.) D.A. Webb] cultivar 'Nonpareil'.</title>
        <authorList>
            <person name="D'Amico-Willman K.M."/>
            <person name="Ouma W.Z."/>
            <person name="Meulia T."/>
            <person name="Sideli G.M."/>
            <person name="Gradziel T.M."/>
            <person name="Fresnedo-Ramirez J."/>
        </authorList>
    </citation>
    <scope>NUCLEOTIDE SEQUENCE [LARGE SCALE GENOMIC DNA]</scope>
    <source>
        <strain evidence="3">Clone GOH B32 T37-40</strain>
    </source>
</reference>
<comment type="caution">
    <text evidence="3">The sequence shown here is derived from an EMBL/GenBank/DDBJ whole genome shotgun (WGS) entry which is preliminary data.</text>
</comment>
<dbReference type="InterPro" id="IPR013103">
    <property type="entry name" value="RVT_2"/>
</dbReference>
<proteinExistence type="predicted"/>
<dbReference type="InterPro" id="IPR043502">
    <property type="entry name" value="DNA/RNA_pol_sf"/>
</dbReference>